<dbReference type="Pfam" id="PF20152">
    <property type="entry name" value="DUF6534"/>
    <property type="match status" value="1"/>
</dbReference>
<feature type="transmembrane region" description="Helical" evidence="1">
    <location>
        <begin position="196"/>
        <end position="222"/>
    </location>
</feature>
<feature type="transmembrane region" description="Helical" evidence="1">
    <location>
        <begin position="158"/>
        <end position="184"/>
    </location>
</feature>
<feature type="transmembrane region" description="Helical" evidence="1">
    <location>
        <begin position="120"/>
        <end position="146"/>
    </location>
</feature>
<dbReference type="PANTHER" id="PTHR40465:SF1">
    <property type="entry name" value="DUF6534 DOMAIN-CONTAINING PROTEIN"/>
    <property type="match status" value="1"/>
</dbReference>
<name>A0A4S4MTI9_9APHY</name>
<proteinExistence type="predicted"/>
<feature type="domain" description="DUF6534" evidence="2">
    <location>
        <begin position="169"/>
        <end position="254"/>
    </location>
</feature>
<dbReference type="AlphaFoldDB" id="A0A4S4MTI9"/>
<comment type="caution">
    <text evidence="3">The sequence shown here is derived from an EMBL/GenBank/DDBJ whole genome shotgun (WGS) entry which is preliminary data.</text>
</comment>
<keyword evidence="1" id="KW-0472">Membrane</keyword>
<feature type="transmembrane region" description="Helical" evidence="1">
    <location>
        <begin position="85"/>
        <end position="108"/>
    </location>
</feature>
<evidence type="ECO:0000313" key="3">
    <source>
        <dbReference type="EMBL" id="THH28481.1"/>
    </source>
</evidence>
<evidence type="ECO:0000313" key="4">
    <source>
        <dbReference type="Proteomes" id="UP000308730"/>
    </source>
</evidence>
<feature type="transmembrane region" description="Helical" evidence="1">
    <location>
        <begin position="48"/>
        <end position="73"/>
    </location>
</feature>
<accession>A0A4S4MTI9</accession>
<evidence type="ECO:0000259" key="2">
    <source>
        <dbReference type="Pfam" id="PF20152"/>
    </source>
</evidence>
<dbReference type="InterPro" id="IPR045339">
    <property type="entry name" value="DUF6534"/>
</dbReference>
<gene>
    <name evidence="3" type="ORF">EUX98_g5699</name>
</gene>
<keyword evidence="1" id="KW-0812">Transmembrane</keyword>
<protein>
    <recommendedName>
        <fullName evidence="2">DUF6534 domain-containing protein</fullName>
    </recommendedName>
</protein>
<reference evidence="3 4" key="1">
    <citation type="submission" date="2019-02" db="EMBL/GenBank/DDBJ databases">
        <title>Genome sequencing of the rare red list fungi Antrodiella citrinella (Flaviporus citrinellus).</title>
        <authorList>
            <person name="Buettner E."/>
            <person name="Kellner H."/>
        </authorList>
    </citation>
    <scope>NUCLEOTIDE SEQUENCE [LARGE SCALE GENOMIC DNA]</scope>
    <source>
        <strain evidence="3 4">DSM 108506</strain>
    </source>
</reference>
<keyword evidence="4" id="KW-1185">Reference proteome</keyword>
<organism evidence="3 4">
    <name type="scientific">Antrodiella citrinella</name>
    <dbReference type="NCBI Taxonomy" id="2447956"/>
    <lineage>
        <taxon>Eukaryota</taxon>
        <taxon>Fungi</taxon>
        <taxon>Dikarya</taxon>
        <taxon>Basidiomycota</taxon>
        <taxon>Agaricomycotina</taxon>
        <taxon>Agaricomycetes</taxon>
        <taxon>Polyporales</taxon>
        <taxon>Steccherinaceae</taxon>
        <taxon>Antrodiella</taxon>
    </lineage>
</organism>
<evidence type="ECO:0000256" key="1">
    <source>
        <dbReference type="SAM" id="Phobius"/>
    </source>
</evidence>
<feature type="transmembrane region" description="Helical" evidence="1">
    <location>
        <begin position="12"/>
        <end position="36"/>
    </location>
</feature>
<dbReference type="EMBL" id="SGPM01000176">
    <property type="protein sequence ID" value="THH28481.1"/>
    <property type="molecule type" value="Genomic_DNA"/>
</dbReference>
<dbReference type="PANTHER" id="PTHR40465">
    <property type="entry name" value="CHROMOSOME 1, WHOLE GENOME SHOTGUN SEQUENCE"/>
    <property type="match status" value="1"/>
</dbReference>
<dbReference type="OrthoDB" id="3270417at2759"/>
<keyword evidence="1" id="KW-1133">Transmembrane helix</keyword>
<sequence>MTAAPTIQDLLGGYVIEAFVALVLYGIFIAQTYVYAMNCSKDALYMKLCVMCIAVLETLHSAFMSHMIYWYAIDSFGNIAGVGRIIWSGGATVICEMLIVAFVQSLYLRRVYILSEGNRVLTSIISLTLLARLAVGLATAALLLTLRSWADFRTSKAFYTVVVGLALSSLVDLMIALTLIYYLWKNKTGFTSTDNIMHVLMAYCVNSGMLTMMCSTATIFTFSTMKTSLLFAGFYQISSKLYANSLMGTLNARDFLRQMSTSGRSRFNETSDLGVHFESQDAAPRHIEIFQEASKVVRSDVDLELELEVPDGSVASDTVRGINGLGSYKEMTKGYPLF</sequence>
<dbReference type="Proteomes" id="UP000308730">
    <property type="component" value="Unassembled WGS sequence"/>
</dbReference>